<dbReference type="GO" id="GO:0030203">
    <property type="term" value="P:glycosaminoglycan metabolic process"/>
    <property type="evidence" value="ECO:0007669"/>
    <property type="project" value="TreeGrafter"/>
</dbReference>
<dbReference type="Gene3D" id="3.30.379.10">
    <property type="entry name" value="Chitobiase/beta-hexosaminidase domain 2-like"/>
    <property type="match status" value="1"/>
</dbReference>
<evidence type="ECO:0000256" key="5">
    <source>
        <dbReference type="ARBA" id="ARBA00023295"/>
    </source>
</evidence>
<keyword evidence="7" id="KW-0732">Signal</keyword>
<dbReference type="PROSITE" id="PS51257">
    <property type="entry name" value="PROKAR_LIPOPROTEIN"/>
    <property type="match status" value="1"/>
</dbReference>
<evidence type="ECO:0000313" key="10">
    <source>
        <dbReference type="EMBL" id="KAA2366771.1"/>
    </source>
</evidence>
<gene>
    <name evidence="10" type="ORF">F2Y13_12860</name>
</gene>
<dbReference type="Pfam" id="PF02838">
    <property type="entry name" value="Glyco_hydro_20b"/>
    <property type="match status" value="1"/>
</dbReference>
<dbReference type="GO" id="GO:0004563">
    <property type="term" value="F:beta-N-acetylhexosaminidase activity"/>
    <property type="evidence" value="ECO:0007669"/>
    <property type="project" value="UniProtKB-EC"/>
</dbReference>
<protein>
    <recommendedName>
        <fullName evidence="3">beta-N-acetylhexosaminidase</fullName>
        <ecNumber evidence="3">3.2.1.52</ecNumber>
    </recommendedName>
</protein>
<accession>A0A5B3G016</accession>
<dbReference type="SUPFAM" id="SSF51445">
    <property type="entry name" value="(Trans)glycosidases"/>
    <property type="match status" value="1"/>
</dbReference>
<dbReference type="EMBL" id="VVXK01000023">
    <property type="protein sequence ID" value="KAA2366771.1"/>
    <property type="molecule type" value="Genomic_DNA"/>
</dbReference>
<evidence type="ECO:0000256" key="3">
    <source>
        <dbReference type="ARBA" id="ARBA00012663"/>
    </source>
</evidence>
<dbReference type="GO" id="GO:0005975">
    <property type="term" value="P:carbohydrate metabolic process"/>
    <property type="evidence" value="ECO:0007669"/>
    <property type="project" value="InterPro"/>
</dbReference>
<dbReference type="SUPFAM" id="SSF55545">
    <property type="entry name" value="beta-N-acetylhexosaminidase-like domain"/>
    <property type="match status" value="1"/>
</dbReference>
<evidence type="ECO:0000259" key="9">
    <source>
        <dbReference type="Pfam" id="PF02838"/>
    </source>
</evidence>
<keyword evidence="5" id="KW-0326">Glycosidase</keyword>
<dbReference type="Gene3D" id="3.20.20.80">
    <property type="entry name" value="Glycosidases"/>
    <property type="match status" value="1"/>
</dbReference>
<dbReference type="InterPro" id="IPR029018">
    <property type="entry name" value="Hex-like_dom2"/>
</dbReference>
<dbReference type="CDD" id="cd06563">
    <property type="entry name" value="GH20_chitobiase-like"/>
    <property type="match status" value="1"/>
</dbReference>
<dbReference type="Proteomes" id="UP000323567">
    <property type="component" value="Unassembled WGS sequence"/>
</dbReference>
<dbReference type="PRINTS" id="PR00738">
    <property type="entry name" value="GLHYDRLASE20"/>
</dbReference>
<evidence type="ECO:0000256" key="6">
    <source>
        <dbReference type="PIRSR" id="PIRSR625705-1"/>
    </source>
</evidence>
<dbReference type="InterPro" id="IPR025705">
    <property type="entry name" value="Beta_hexosaminidase_sua/sub"/>
</dbReference>
<evidence type="ECO:0000256" key="2">
    <source>
        <dbReference type="ARBA" id="ARBA00006285"/>
    </source>
</evidence>
<dbReference type="PIRSF" id="PIRSF001093">
    <property type="entry name" value="B-hxosamndse_ab_euk"/>
    <property type="match status" value="1"/>
</dbReference>
<dbReference type="PANTHER" id="PTHR22600">
    <property type="entry name" value="BETA-HEXOSAMINIDASE"/>
    <property type="match status" value="1"/>
</dbReference>
<comment type="catalytic activity">
    <reaction evidence="1">
        <text>Hydrolysis of terminal non-reducing N-acetyl-D-hexosamine residues in N-acetyl-beta-D-hexosaminides.</text>
        <dbReference type="EC" id="3.2.1.52"/>
    </reaction>
</comment>
<proteinExistence type="inferred from homology"/>
<dbReference type="InterPro" id="IPR015882">
    <property type="entry name" value="HEX_bac_N"/>
</dbReference>
<dbReference type="Pfam" id="PF00728">
    <property type="entry name" value="Glyco_hydro_20"/>
    <property type="match status" value="1"/>
</dbReference>
<evidence type="ECO:0000313" key="11">
    <source>
        <dbReference type="Proteomes" id="UP000323567"/>
    </source>
</evidence>
<organism evidence="10 11">
    <name type="scientific">Alistipes shahii</name>
    <dbReference type="NCBI Taxonomy" id="328814"/>
    <lineage>
        <taxon>Bacteria</taxon>
        <taxon>Pseudomonadati</taxon>
        <taxon>Bacteroidota</taxon>
        <taxon>Bacteroidia</taxon>
        <taxon>Bacteroidales</taxon>
        <taxon>Rikenellaceae</taxon>
        <taxon>Alistipes</taxon>
    </lineage>
</organism>
<dbReference type="InterPro" id="IPR017853">
    <property type="entry name" value="GH"/>
</dbReference>
<dbReference type="RefSeq" id="WP_149887738.1">
    <property type="nucleotide sequence ID" value="NZ_DBFVWC010000017.1"/>
</dbReference>
<comment type="similarity">
    <text evidence="2">Belongs to the glycosyl hydrolase 20 family.</text>
</comment>
<comment type="caution">
    <text evidence="10">The sequence shown here is derived from an EMBL/GenBank/DDBJ whole genome shotgun (WGS) entry which is preliminary data.</text>
</comment>
<reference evidence="10 11" key="1">
    <citation type="journal article" date="2019" name="Nat. Med.">
        <title>A library of human gut bacterial isolates paired with longitudinal multiomics data enables mechanistic microbiome research.</title>
        <authorList>
            <person name="Poyet M."/>
            <person name="Groussin M."/>
            <person name="Gibbons S.M."/>
            <person name="Avila-Pacheco J."/>
            <person name="Jiang X."/>
            <person name="Kearney S.M."/>
            <person name="Perrotta A.R."/>
            <person name="Berdy B."/>
            <person name="Zhao S."/>
            <person name="Lieberman T.D."/>
            <person name="Swanson P.K."/>
            <person name="Smith M."/>
            <person name="Roesemann S."/>
            <person name="Alexander J.E."/>
            <person name="Rich S.A."/>
            <person name="Livny J."/>
            <person name="Vlamakis H."/>
            <person name="Clish C."/>
            <person name="Bullock K."/>
            <person name="Deik A."/>
            <person name="Scott J."/>
            <person name="Pierce K.A."/>
            <person name="Xavier R.J."/>
            <person name="Alm E.J."/>
        </authorList>
    </citation>
    <scope>NUCLEOTIDE SEQUENCE [LARGE SCALE GENOMIC DNA]</scope>
    <source>
        <strain evidence="10 11">BIOML-A2</strain>
    </source>
</reference>
<evidence type="ECO:0000256" key="7">
    <source>
        <dbReference type="SAM" id="SignalP"/>
    </source>
</evidence>
<dbReference type="EC" id="3.2.1.52" evidence="3"/>
<evidence type="ECO:0000256" key="1">
    <source>
        <dbReference type="ARBA" id="ARBA00001231"/>
    </source>
</evidence>
<feature type="chain" id="PRO_5022763336" description="beta-N-acetylhexosaminidase" evidence="7">
    <location>
        <begin position="20"/>
        <end position="528"/>
    </location>
</feature>
<feature type="domain" description="Glycoside hydrolase family 20 catalytic" evidence="8">
    <location>
        <begin position="145"/>
        <end position="493"/>
    </location>
</feature>
<dbReference type="InterPro" id="IPR015883">
    <property type="entry name" value="Glyco_hydro_20_cat"/>
</dbReference>
<dbReference type="GO" id="GO:0016020">
    <property type="term" value="C:membrane"/>
    <property type="evidence" value="ECO:0007669"/>
    <property type="project" value="TreeGrafter"/>
</dbReference>
<sequence length="528" mass="60083">MKHLLFLIFAVQACLPGFAACDGRVRIVPRPAEVEELPGSFRLTSRTPVVITDERLRTPAEIFARAVGKLTGAEPAVTAASEKHAVTLQLQPGYEAEEYLLEVGRQRITVTASTPQAVLHGLRSLQQLVAGGEIPACVVRDKPTFAYRGAMLDVCRHFFPVEDVKTYIDILSLHKINKFHWHLTDDQGWRIEIKKYPLLTQIGSRRAETLVGRYDKNKEGVYDGKPYGGFYTQEEIREIVSYAAERHIEVIPEIEMPGHGLAALTAYPWLGCTGGPYAVWTHWGISDDVYCAGKETTFEFIEKVLTEVLALFPSKLIHIGGDECPKGRWKACPLCQQRIREEGLKDEYQLQSYFIHRIERWMHAHGREIIGWDEILQGGISKTANIMSWNGSDPGIKAAQRGNPVIMTPKWYCYFDYSQTSDPERYEPLGNTRYVSVRQAYRLDPCDRLTLPDQKRIRGVQCNLWTEYIADIRHAQHMVLPRMAALAETGWANDRKDYNDFVRRIPALVAVYKAEGYNYAPYLFEGIE</sequence>
<evidence type="ECO:0000256" key="4">
    <source>
        <dbReference type="ARBA" id="ARBA00022801"/>
    </source>
</evidence>
<dbReference type="PANTHER" id="PTHR22600:SF57">
    <property type="entry name" value="BETA-N-ACETYLHEXOSAMINIDASE"/>
    <property type="match status" value="1"/>
</dbReference>
<dbReference type="AlphaFoldDB" id="A0A5B3G016"/>
<evidence type="ECO:0000259" key="8">
    <source>
        <dbReference type="Pfam" id="PF00728"/>
    </source>
</evidence>
<name>A0A5B3G016_9BACT</name>
<feature type="domain" description="Beta-hexosaminidase bacterial type N-terminal" evidence="9">
    <location>
        <begin position="26"/>
        <end position="141"/>
    </location>
</feature>
<feature type="active site" description="Proton donor" evidence="6">
    <location>
        <position position="323"/>
    </location>
</feature>
<keyword evidence="4" id="KW-0378">Hydrolase</keyword>
<feature type="signal peptide" evidence="7">
    <location>
        <begin position="1"/>
        <end position="19"/>
    </location>
</feature>